<dbReference type="GO" id="GO:0005634">
    <property type="term" value="C:nucleus"/>
    <property type="evidence" value="ECO:0007669"/>
    <property type="project" value="UniProtKB-SubCell"/>
</dbReference>
<protein>
    <submittedName>
        <fullName evidence="9">DUF4806 domain-containing protein</fullName>
    </submittedName>
</protein>
<dbReference type="InterPro" id="IPR038051">
    <property type="entry name" value="XRCC4-like_N_sf"/>
</dbReference>
<name>A0A0N5D7M5_THECL</name>
<feature type="region of interest" description="Disordered" evidence="5">
    <location>
        <begin position="197"/>
        <end position="221"/>
    </location>
</feature>
<comment type="subcellular location">
    <subcellularLocation>
        <location evidence="1">Nucleus</location>
    </subcellularLocation>
</comment>
<evidence type="ECO:0000259" key="6">
    <source>
        <dbReference type="Pfam" id="PF09302"/>
    </source>
</evidence>
<reference evidence="9" key="1">
    <citation type="submission" date="2017-02" db="UniProtKB">
        <authorList>
            <consortium name="WormBaseParasite"/>
        </authorList>
    </citation>
    <scope>IDENTIFICATION</scope>
</reference>
<evidence type="ECO:0000313" key="7">
    <source>
        <dbReference type="EMBL" id="VDN06668.1"/>
    </source>
</evidence>
<keyword evidence="2" id="KW-0227">DNA damage</keyword>
<evidence type="ECO:0000256" key="5">
    <source>
        <dbReference type="SAM" id="MobiDB-lite"/>
    </source>
</evidence>
<dbReference type="AlphaFoldDB" id="A0A0N5D7M5"/>
<dbReference type="Pfam" id="PF09302">
    <property type="entry name" value="XLF"/>
    <property type="match status" value="1"/>
</dbReference>
<dbReference type="CDD" id="cd22285">
    <property type="entry name" value="HD_XLF_N"/>
    <property type="match status" value="1"/>
</dbReference>
<dbReference type="Gene3D" id="2.170.210.10">
    <property type="entry name" value="DNA double-strand break repair and VJ recombination XRCC4, N-terminal"/>
    <property type="match status" value="1"/>
</dbReference>
<evidence type="ECO:0000256" key="3">
    <source>
        <dbReference type="ARBA" id="ARBA00023204"/>
    </source>
</evidence>
<evidence type="ECO:0000256" key="1">
    <source>
        <dbReference type="ARBA" id="ARBA00004123"/>
    </source>
</evidence>
<accession>A0A0N5D7M5</accession>
<organism evidence="9">
    <name type="scientific">Thelazia callipaeda</name>
    <name type="common">Oriental eyeworm</name>
    <name type="synonym">Parasitic nematode</name>
    <dbReference type="NCBI Taxonomy" id="103827"/>
    <lineage>
        <taxon>Eukaryota</taxon>
        <taxon>Metazoa</taxon>
        <taxon>Ecdysozoa</taxon>
        <taxon>Nematoda</taxon>
        <taxon>Chromadorea</taxon>
        <taxon>Rhabditida</taxon>
        <taxon>Spirurina</taxon>
        <taxon>Spiruromorpha</taxon>
        <taxon>Thelazioidea</taxon>
        <taxon>Thelaziidae</taxon>
        <taxon>Thelazia</taxon>
    </lineage>
</organism>
<feature type="compositionally biased region" description="Basic and acidic residues" evidence="5">
    <location>
        <begin position="197"/>
        <end position="208"/>
    </location>
</feature>
<sequence>MDGTDLLKISWIPVGFPLTGKGYAAKICVHGFFSHYDDFALKAKQLCVMLTDYEQIYYEICDLTKKFTSLNAKLSGPEEMLLDKVRSIFESSTTEVLNENRQENKLEFDLKSPFGKRILRWHFYGQLMEDCQNAVFLHITRPLLNMLSVLVEDCDLSSLNVARSFKGFNNLFGKPAVQKFYEAVAVKSCAEKSNENDYSVEDKNKYNDDDNASLPATPPPLLNTEITIVNDEEKECPKKQSPLKKRKLKF</sequence>
<dbReference type="EMBL" id="UYYF01004726">
    <property type="protein sequence ID" value="VDN06668.1"/>
    <property type="molecule type" value="Genomic_DNA"/>
</dbReference>
<evidence type="ECO:0000313" key="9">
    <source>
        <dbReference type="WBParaSite" id="TCLT_0000907701-mRNA-1"/>
    </source>
</evidence>
<keyword evidence="3" id="KW-0234">DNA repair</keyword>
<reference evidence="7 8" key="2">
    <citation type="submission" date="2018-11" db="EMBL/GenBank/DDBJ databases">
        <authorList>
            <consortium name="Pathogen Informatics"/>
        </authorList>
    </citation>
    <scope>NUCLEOTIDE SEQUENCE [LARGE SCALE GENOMIC DNA]</scope>
</reference>
<keyword evidence="4" id="KW-0539">Nucleus</keyword>
<evidence type="ECO:0000256" key="2">
    <source>
        <dbReference type="ARBA" id="ARBA00022763"/>
    </source>
</evidence>
<evidence type="ECO:0000256" key="4">
    <source>
        <dbReference type="ARBA" id="ARBA00023242"/>
    </source>
</evidence>
<dbReference type="WBParaSite" id="TCLT_0000907701-mRNA-1">
    <property type="protein sequence ID" value="TCLT_0000907701-mRNA-1"/>
    <property type="gene ID" value="TCLT_0000907701"/>
</dbReference>
<dbReference type="OrthoDB" id="5812565at2759"/>
<evidence type="ECO:0000313" key="8">
    <source>
        <dbReference type="Proteomes" id="UP000276776"/>
    </source>
</evidence>
<dbReference type="InterPro" id="IPR015381">
    <property type="entry name" value="XLF-like_N"/>
</dbReference>
<dbReference type="STRING" id="103827.A0A0N5D7M5"/>
<dbReference type="GO" id="GO:0006303">
    <property type="term" value="P:double-strand break repair via nonhomologous end joining"/>
    <property type="evidence" value="ECO:0007669"/>
    <property type="project" value="UniProtKB-ARBA"/>
</dbReference>
<gene>
    <name evidence="7" type="ORF">TCLT_LOCUS9066</name>
</gene>
<dbReference type="Proteomes" id="UP000276776">
    <property type="component" value="Unassembled WGS sequence"/>
</dbReference>
<proteinExistence type="predicted"/>
<feature type="domain" description="XLF-like N-terminal" evidence="6">
    <location>
        <begin position="42"/>
        <end position="124"/>
    </location>
</feature>
<keyword evidence="8" id="KW-1185">Reference proteome</keyword>